<accession>A0ABW2LAZ6</accession>
<comment type="caution">
    <text evidence="1">The sequence shown here is derived from an EMBL/GenBank/DDBJ whole genome shotgun (WGS) entry which is preliminary data.</text>
</comment>
<dbReference type="Proteomes" id="UP001596472">
    <property type="component" value="Unassembled WGS sequence"/>
</dbReference>
<dbReference type="EMBL" id="JBHTBS010000007">
    <property type="protein sequence ID" value="MFC7338325.1"/>
    <property type="molecule type" value="Genomic_DNA"/>
</dbReference>
<keyword evidence="2" id="KW-1185">Reference proteome</keyword>
<reference evidence="2" key="1">
    <citation type="journal article" date="2019" name="Int. J. Syst. Evol. Microbiol.">
        <title>The Global Catalogue of Microorganisms (GCM) 10K type strain sequencing project: providing services to taxonomists for standard genome sequencing and annotation.</title>
        <authorList>
            <consortium name="The Broad Institute Genomics Platform"/>
            <consortium name="The Broad Institute Genome Sequencing Center for Infectious Disease"/>
            <person name="Wu L."/>
            <person name="Ma J."/>
        </authorList>
    </citation>
    <scope>NUCLEOTIDE SEQUENCE [LARGE SCALE GENOMIC DNA]</scope>
    <source>
        <strain evidence="2">CGMCC 4.1467</strain>
    </source>
</reference>
<proteinExistence type="predicted"/>
<protein>
    <submittedName>
        <fullName evidence="1">Uncharacterized protein</fullName>
    </submittedName>
</protein>
<evidence type="ECO:0000313" key="2">
    <source>
        <dbReference type="Proteomes" id="UP001596472"/>
    </source>
</evidence>
<organism evidence="1 2">
    <name type="scientific">Haloferula chungangensis</name>
    <dbReference type="NCBI Taxonomy" id="1048331"/>
    <lineage>
        <taxon>Bacteria</taxon>
        <taxon>Pseudomonadati</taxon>
        <taxon>Verrucomicrobiota</taxon>
        <taxon>Verrucomicrobiia</taxon>
        <taxon>Verrucomicrobiales</taxon>
        <taxon>Verrucomicrobiaceae</taxon>
        <taxon>Haloferula</taxon>
    </lineage>
</organism>
<evidence type="ECO:0000313" key="1">
    <source>
        <dbReference type="EMBL" id="MFC7338325.1"/>
    </source>
</evidence>
<name>A0ABW2LAZ6_9BACT</name>
<gene>
    <name evidence="1" type="ORF">ACFQY0_14120</name>
</gene>
<sequence length="54" mass="6149">MSNWSEREALNETQRARARGELELCLEALREKTDEMSLMVRGKVQALLKEIGSA</sequence>